<organism evidence="8 9">
    <name type="scientific">Entomortierella parvispora</name>
    <dbReference type="NCBI Taxonomy" id="205924"/>
    <lineage>
        <taxon>Eukaryota</taxon>
        <taxon>Fungi</taxon>
        <taxon>Fungi incertae sedis</taxon>
        <taxon>Mucoromycota</taxon>
        <taxon>Mortierellomycotina</taxon>
        <taxon>Mortierellomycetes</taxon>
        <taxon>Mortierellales</taxon>
        <taxon>Mortierellaceae</taxon>
        <taxon>Entomortierella</taxon>
    </lineage>
</organism>
<evidence type="ECO:0000256" key="2">
    <source>
        <dbReference type="ARBA" id="ARBA00023015"/>
    </source>
</evidence>
<accession>A0A9P3H9Q4</accession>
<dbReference type="SMART" id="SM00353">
    <property type="entry name" value="HLH"/>
    <property type="match status" value="1"/>
</dbReference>
<feature type="compositionally biased region" description="Basic and acidic residues" evidence="6">
    <location>
        <begin position="342"/>
        <end position="351"/>
    </location>
</feature>
<dbReference type="PANTHER" id="PTHR15741:SF27">
    <property type="entry name" value="TRANSCRIPTION FACTOR AP-4"/>
    <property type="match status" value="1"/>
</dbReference>
<keyword evidence="2" id="KW-0805">Transcription regulation</keyword>
<dbReference type="PANTHER" id="PTHR15741">
    <property type="entry name" value="BASIC HELIX-LOOP-HELIX ZIP TRANSCRIPTION FACTOR"/>
    <property type="match status" value="1"/>
</dbReference>
<feature type="compositionally biased region" description="Low complexity" evidence="6">
    <location>
        <begin position="114"/>
        <end position="150"/>
    </location>
</feature>
<gene>
    <name evidence="8" type="ORF">EMPS_05045</name>
</gene>
<keyword evidence="3" id="KW-0238">DNA-binding</keyword>
<comment type="subcellular location">
    <subcellularLocation>
        <location evidence="1">Nucleus</location>
    </subcellularLocation>
</comment>
<dbReference type="InterPro" id="IPR036638">
    <property type="entry name" value="HLH_DNA-bd_sf"/>
</dbReference>
<feature type="compositionally biased region" description="Polar residues" evidence="6">
    <location>
        <begin position="411"/>
        <end position="438"/>
    </location>
</feature>
<evidence type="ECO:0000256" key="3">
    <source>
        <dbReference type="ARBA" id="ARBA00023125"/>
    </source>
</evidence>
<comment type="caution">
    <text evidence="8">The sequence shown here is derived from an EMBL/GenBank/DDBJ whole genome shotgun (WGS) entry which is preliminary data.</text>
</comment>
<feature type="region of interest" description="Disordered" evidence="6">
    <location>
        <begin position="53"/>
        <end position="78"/>
    </location>
</feature>
<feature type="region of interest" description="Disordered" evidence="6">
    <location>
        <begin position="29"/>
        <end position="48"/>
    </location>
</feature>
<sequence>MFTQQHIPQSSQPMRLHFPTPFHLQQVNKQQFHGQNQQQQPQQPLRQQQTMPMPFHSHQHNHSNVSTNGGTPNNTYAGTIDPGLLQMTMNGVEGQLQGMGQLFSNSTSASSIASLANGGSHGHLNGNHAPSALSRGSLGSKRNSSNSNSNVAIKQEAGSPDFLAQEMDFGEPGNMLSQGSSSPQNDFDSADDFTVIGAATGGLSAASHGGAGNGGATRPMPMNFHHQGSFGDSPGNGSLYSPVESDFFPEDFSLPNNRGLDMRFGRPMHQGSLPVSNDPFHSMSMPVQRSNWFGAPDGHVIGSFENTGLHFPTGERFDDDGEHKGNNRALLMNEKRRRRRESHNAVERRRRDNINEKIQELSTLLPEVYVDSANKPNKGVILRKSVDYIRHLQQLVASQTSRNQELEAQLQGRNSTSQNGNEDRNGSNVPSPGPQLQQGFGMMRIMSSGNVNESQGQN</sequence>
<proteinExistence type="predicted"/>
<dbReference type="SUPFAM" id="SSF47459">
    <property type="entry name" value="HLH, helix-loop-helix DNA-binding domain"/>
    <property type="match status" value="1"/>
</dbReference>
<feature type="domain" description="BHLH" evidence="7">
    <location>
        <begin position="338"/>
        <end position="392"/>
    </location>
</feature>
<evidence type="ECO:0000256" key="1">
    <source>
        <dbReference type="ARBA" id="ARBA00004123"/>
    </source>
</evidence>
<dbReference type="InterPro" id="IPR052207">
    <property type="entry name" value="Max-like/E-box_TFs"/>
</dbReference>
<feature type="compositionally biased region" description="Basic and acidic residues" evidence="6">
    <location>
        <begin position="315"/>
        <end position="325"/>
    </location>
</feature>
<keyword evidence="4" id="KW-0804">Transcription</keyword>
<evidence type="ECO:0000313" key="9">
    <source>
        <dbReference type="Proteomes" id="UP000827284"/>
    </source>
</evidence>
<evidence type="ECO:0000256" key="4">
    <source>
        <dbReference type="ARBA" id="ARBA00023163"/>
    </source>
</evidence>
<dbReference type="GO" id="GO:0000978">
    <property type="term" value="F:RNA polymerase II cis-regulatory region sequence-specific DNA binding"/>
    <property type="evidence" value="ECO:0007669"/>
    <property type="project" value="TreeGrafter"/>
</dbReference>
<feature type="region of interest" description="Disordered" evidence="6">
    <location>
        <begin position="114"/>
        <end position="190"/>
    </location>
</feature>
<dbReference type="Proteomes" id="UP000827284">
    <property type="component" value="Unassembled WGS sequence"/>
</dbReference>
<dbReference type="Pfam" id="PF00010">
    <property type="entry name" value="HLH"/>
    <property type="match status" value="1"/>
</dbReference>
<name>A0A9P3H9Q4_9FUNG</name>
<dbReference type="OrthoDB" id="690068at2759"/>
<protein>
    <recommendedName>
        <fullName evidence="7">BHLH domain-containing protein</fullName>
    </recommendedName>
</protein>
<evidence type="ECO:0000313" key="8">
    <source>
        <dbReference type="EMBL" id="GJJ72687.1"/>
    </source>
</evidence>
<reference evidence="8" key="1">
    <citation type="submission" date="2021-11" db="EMBL/GenBank/DDBJ databases">
        <authorList>
            <person name="Herlambang A."/>
            <person name="Guo Y."/>
            <person name="Takashima Y."/>
            <person name="Nishizawa T."/>
        </authorList>
    </citation>
    <scope>NUCLEOTIDE SEQUENCE</scope>
    <source>
        <strain evidence="8">E1425</strain>
    </source>
</reference>
<dbReference type="InterPro" id="IPR011598">
    <property type="entry name" value="bHLH_dom"/>
</dbReference>
<dbReference type="GO" id="GO:0046983">
    <property type="term" value="F:protein dimerization activity"/>
    <property type="evidence" value="ECO:0007669"/>
    <property type="project" value="InterPro"/>
</dbReference>
<reference evidence="8" key="2">
    <citation type="journal article" date="2022" name="Microbiol. Resour. Announc.">
        <title>Whole-Genome Sequence of Entomortierella parvispora E1425, a Mucoromycotan Fungus Associated with Burkholderiaceae-Related Endosymbiotic Bacteria.</title>
        <authorList>
            <person name="Herlambang A."/>
            <person name="Guo Y."/>
            <person name="Takashima Y."/>
            <person name="Narisawa K."/>
            <person name="Ohta H."/>
            <person name="Nishizawa T."/>
        </authorList>
    </citation>
    <scope>NUCLEOTIDE SEQUENCE</scope>
    <source>
        <strain evidence="8">E1425</strain>
    </source>
</reference>
<dbReference type="GO" id="GO:0005634">
    <property type="term" value="C:nucleus"/>
    <property type="evidence" value="ECO:0007669"/>
    <property type="project" value="UniProtKB-SubCell"/>
</dbReference>
<evidence type="ECO:0000259" key="7">
    <source>
        <dbReference type="PROSITE" id="PS50888"/>
    </source>
</evidence>
<dbReference type="Gene3D" id="4.10.280.10">
    <property type="entry name" value="Helix-loop-helix DNA-binding domain"/>
    <property type="match status" value="1"/>
</dbReference>
<dbReference type="AlphaFoldDB" id="A0A9P3H9Q4"/>
<dbReference type="PROSITE" id="PS50888">
    <property type="entry name" value="BHLH"/>
    <property type="match status" value="1"/>
</dbReference>
<dbReference type="CDD" id="cd11387">
    <property type="entry name" value="bHLHzip_USF_MITF"/>
    <property type="match status" value="1"/>
</dbReference>
<keyword evidence="9" id="KW-1185">Reference proteome</keyword>
<feature type="compositionally biased region" description="Polar residues" evidence="6">
    <location>
        <begin position="62"/>
        <end position="77"/>
    </location>
</feature>
<feature type="region of interest" description="Disordered" evidence="6">
    <location>
        <begin position="315"/>
        <end position="351"/>
    </location>
</feature>
<evidence type="ECO:0000256" key="5">
    <source>
        <dbReference type="ARBA" id="ARBA00023242"/>
    </source>
</evidence>
<evidence type="ECO:0000256" key="6">
    <source>
        <dbReference type="SAM" id="MobiDB-lite"/>
    </source>
</evidence>
<dbReference type="GO" id="GO:0000981">
    <property type="term" value="F:DNA-binding transcription factor activity, RNA polymerase II-specific"/>
    <property type="evidence" value="ECO:0007669"/>
    <property type="project" value="TreeGrafter"/>
</dbReference>
<feature type="region of interest" description="Disordered" evidence="6">
    <location>
        <begin position="400"/>
        <end position="439"/>
    </location>
</feature>
<dbReference type="EMBL" id="BQFW01000007">
    <property type="protein sequence ID" value="GJJ72687.1"/>
    <property type="molecule type" value="Genomic_DNA"/>
</dbReference>
<keyword evidence="5" id="KW-0539">Nucleus</keyword>
<feature type="compositionally biased region" description="Polar residues" evidence="6">
    <location>
        <begin position="175"/>
        <end position="187"/>
    </location>
</feature>